<gene>
    <name evidence="5" type="ORF">RsY01_1831</name>
</gene>
<evidence type="ECO:0000256" key="1">
    <source>
        <dbReference type="ARBA" id="ARBA00022741"/>
    </source>
</evidence>
<keyword evidence="2" id="KW-0067">ATP-binding</keyword>
<name>A0A224X6N1_9LACT</name>
<dbReference type="GO" id="GO:0005524">
    <property type="term" value="F:ATP binding"/>
    <property type="evidence" value="ECO:0007669"/>
    <property type="project" value="UniProtKB-KW"/>
</dbReference>
<protein>
    <recommendedName>
        <fullName evidence="4">AAA+ ATPase domain-containing protein</fullName>
    </recommendedName>
</protein>
<dbReference type="InterPro" id="IPR003593">
    <property type="entry name" value="AAA+_ATPase"/>
</dbReference>
<sequence>MIWKIDYKEEITAEYVSYLYNLLRTHIMGTYSDAKLILMQTKAKQFTNDYSLKKTLGEYLSFLITTDSDIKTMKRDLDKCLMGEEKIKELQEFTEIGYFLNKNKNLLFIGKEFELEFMEITLSRKIKNNLLIIGQPGTGKTTLVSQYNKQTDKRIFVVEMGKIISNTKYRGEFENKLIKLIEYSREERIILFIDEIHIIFSSGKVDGGLSAADILKPYLTDSELIIIGTTTIEEFKIMMSDKAIERRFNLLTLGNMENSVLRNLYQELLSSFGITTLTLENFEDIQKALDKVSNRNYPDKLIDFIDLYEAIEKFNGRTTINEVIQRGFYEFK</sequence>
<evidence type="ECO:0000313" key="6">
    <source>
        <dbReference type="Proteomes" id="UP000218689"/>
    </source>
</evidence>
<dbReference type="PANTHER" id="PTHR11638:SF18">
    <property type="entry name" value="HEAT SHOCK PROTEIN 104"/>
    <property type="match status" value="1"/>
</dbReference>
<evidence type="ECO:0000259" key="4">
    <source>
        <dbReference type="SMART" id="SM00382"/>
    </source>
</evidence>
<dbReference type="InterPro" id="IPR050130">
    <property type="entry name" value="ClpA_ClpB"/>
</dbReference>
<evidence type="ECO:0000256" key="3">
    <source>
        <dbReference type="ARBA" id="ARBA00025613"/>
    </source>
</evidence>
<dbReference type="Gene3D" id="3.40.50.300">
    <property type="entry name" value="P-loop containing nucleotide triphosphate hydrolases"/>
    <property type="match status" value="1"/>
</dbReference>
<comment type="function">
    <text evidence="3">Part of a stress-induced multi-chaperone system, it is involved in the recovery of the cell from heat-induced damage, in cooperation with DnaK, DnaJ and GrpE. Acts before DnaK, in the processing of protein aggregates. Protein binding stimulates the ATPase activity; ATP hydrolysis unfolds the denatured protein aggregates, which probably helps expose new hydrophobic binding sites on the surface of ClpB-bound aggregates, contributing to the solubilization and refolding of denatured protein aggregates by DnaK.</text>
</comment>
<reference evidence="6" key="1">
    <citation type="submission" date="2017-08" db="EMBL/GenBank/DDBJ databases">
        <title>Draft genome sequence of Lactococcus sp. strain Rs-Y01, isolated from the gut of the lower termite Reticulitermes speratus.</title>
        <authorList>
            <person name="Ohkuma M."/>
            <person name="Yuki M."/>
        </authorList>
    </citation>
    <scope>NUCLEOTIDE SEQUENCE [LARGE SCALE GENOMIC DNA]</scope>
    <source>
        <strain evidence="6">Rs-Y01</strain>
    </source>
</reference>
<evidence type="ECO:0000256" key="2">
    <source>
        <dbReference type="ARBA" id="ARBA00022840"/>
    </source>
</evidence>
<proteinExistence type="predicted"/>
<dbReference type="GO" id="GO:0034605">
    <property type="term" value="P:cellular response to heat"/>
    <property type="evidence" value="ECO:0007669"/>
    <property type="project" value="TreeGrafter"/>
</dbReference>
<dbReference type="RefSeq" id="WP_094785237.1">
    <property type="nucleotide sequence ID" value="NZ_BEDT01000005.1"/>
</dbReference>
<dbReference type="SUPFAM" id="SSF52540">
    <property type="entry name" value="P-loop containing nucleoside triphosphate hydrolases"/>
    <property type="match status" value="1"/>
</dbReference>
<dbReference type="AlphaFoldDB" id="A0A224X6N1"/>
<organism evidence="5 6">
    <name type="scientific">Pseudolactococcus reticulitermitis</name>
    <dbReference type="NCBI Taxonomy" id="2025039"/>
    <lineage>
        <taxon>Bacteria</taxon>
        <taxon>Bacillati</taxon>
        <taxon>Bacillota</taxon>
        <taxon>Bacilli</taxon>
        <taxon>Lactobacillales</taxon>
        <taxon>Streptococcaceae</taxon>
        <taxon>Pseudolactococcus</taxon>
    </lineage>
</organism>
<dbReference type="Pfam" id="PF00004">
    <property type="entry name" value="AAA"/>
    <property type="match status" value="1"/>
</dbReference>
<dbReference type="EMBL" id="BEDT01000005">
    <property type="protein sequence ID" value="GAX48216.1"/>
    <property type="molecule type" value="Genomic_DNA"/>
</dbReference>
<dbReference type="GO" id="GO:0016887">
    <property type="term" value="F:ATP hydrolysis activity"/>
    <property type="evidence" value="ECO:0007669"/>
    <property type="project" value="InterPro"/>
</dbReference>
<evidence type="ECO:0000313" key="5">
    <source>
        <dbReference type="EMBL" id="GAX48216.1"/>
    </source>
</evidence>
<dbReference type="GO" id="GO:0005737">
    <property type="term" value="C:cytoplasm"/>
    <property type="evidence" value="ECO:0007669"/>
    <property type="project" value="TreeGrafter"/>
</dbReference>
<dbReference type="SMART" id="SM00382">
    <property type="entry name" value="AAA"/>
    <property type="match status" value="1"/>
</dbReference>
<dbReference type="InterPro" id="IPR027417">
    <property type="entry name" value="P-loop_NTPase"/>
</dbReference>
<keyword evidence="6" id="KW-1185">Reference proteome</keyword>
<keyword evidence="1" id="KW-0547">Nucleotide-binding</keyword>
<feature type="domain" description="AAA+ ATPase" evidence="4">
    <location>
        <begin position="126"/>
        <end position="254"/>
    </location>
</feature>
<dbReference type="InterPro" id="IPR003959">
    <property type="entry name" value="ATPase_AAA_core"/>
</dbReference>
<dbReference type="PANTHER" id="PTHR11638">
    <property type="entry name" value="ATP-DEPENDENT CLP PROTEASE"/>
    <property type="match status" value="1"/>
</dbReference>
<accession>A0A224X6N1</accession>
<dbReference type="Proteomes" id="UP000218689">
    <property type="component" value="Unassembled WGS sequence"/>
</dbReference>
<dbReference type="OrthoDB" id="9803641at2"/>
<comment type="caution">
    <text evidence="5">The sequence shown here is derived from an EMBL/GenBank/DDBJ whole genome shotgun (WGS) entry which is preliminary data.</text>
</comment>
<dbReference type="CDD" id="cd00009">
    <property type="entry name" value="AAA"/>
    <property type="match status" value="1"/>
</dbReference>